<keyword evidence="1" id="KW-0175">Coiled coil</keyword>
<keyword evidence="4" id="KW-1185">Reference proteome</keyword>
<feature type="chain" id="PRO_5012816676" evidence="2">
    <location>
        <begin position="24"/>
        <end position="542"/>
    </location>
</feature>
<sequence>MLKYIFKFNPALCLLFCSGLLILSCSEDLLDINQDPNTSTQLALPNTLAFAQVSLVSNLLDEPNTNAGSFSRMWYTTAIRNYEQNQGTYSNSWVNLYSRPLANLQAILDGTEENESGYRGIARLLKAYTFSILVDLYGDVPYFEALNPEITFPGIDQGQDVYADLLLQIDLAIEEINASSEPIQGDMIYGGDRSKWIKMGNSLKLKMYAQTRKENSINSAQGFTQMLDSELITELADDFQLKYGSEQTPNQNRHPLHVNHYNQATAYWMDNWTMANLLNDGTVSAVTGERVSYRTVPDPRLRYYIFRQVPGDGGGSVVTCAGGGCPIGLIGNGYLGRDAGDPSAFSNEGALIATFGVYPVAGLVDTDDPKTVTAADGTGRGIFPMLTTFMIKFLHAEMALTSTVEGDPLALLQEGITLSMDKVREFGASEMPSISGSAYEISDEAIAAYIADVSRAYEEAENESERLNIIMTEYQLALWGNGIEAYNNFRRTGFPDFANTSPVMGNPPYPQRFIIPVSELETNPSLSDYSPDPFEPVFWSQP</sequence>
<dbReference type="AlphaFoldDB" id="A0A1M7IFV8"/>
<evidence type="ECO:0000256" key="1">
    <source>
        <dbReference type="SAM" id="Coils"/>
    </source>
</evidence>
<name>A0A1M7IFV8_9BACT</name>
<reference evidence="3 4" key="1">
    <citation type="submission" date="2016-11" db="EMBL/GenBank/DDBJ databases">
        <authorList>
            <person name="Jaros S."/>
            <person name="Januszkiewicz K."/>
            <person name="Wedrychowicz H."/>
        </authorList>
    </citation>
    <scope>NUCLEOTIDE SEQUENCE [LARGE SCALE GENOMIC DNA]</scope>
    <source>
        <strain evidence="3 4">CGMCC 1.6102</strain>
    </source>
</reference>
<dbReference type="STRING" id="388280.SAMN04488057_101309"/>
<dbReference type="EMBL" id="FRCY01000001">
    <property type="protein sequence ID" value="SHM39463.1"/>
    <property type="molecule type" value="Genomic_DNA"/>
</dbReference>
<evidence type="ECO:0000256" key="2">
    <source>
        <dbReference type="SAM" id="SignalP"/>
    </source>
</evidence>
<dbReference type="PROSITE" id="PS51257">
    <property type="entry name" value="PROKAR_LIPOPROTEIN"/>
    <property type="match status" value="1"/>
</dbReference>
<dbReference type="SUPFAM" id="SSF48452">
    <property type="entry name" value="TPR-like"/>
    <property type="match status" value="1"/>
</dbReference>
<organism evidence="3 4">
    <name type="scientific">Cyclobacterium lianum</name>
    <dbReference type="NCBI Taxonomy" id="388280"/>
    <lineage>
        <taxon>Bacteria</taxon>
        <taxon>Pseudomonadati</taxon>
        <taxon>Bacteroidota</taxon>
        <taxon>Cytophagia</taxon>
        <taxon>Cytophagales</taxon>
        <taxon>Cyclobacteriaceae</taxon>
        <taxon>Cyclobacterium</taxon>
    </lineage>
</organism>
<protein>
    <submittedName>
        <fullName evidence="3">Starch-binding associating with outer membrane</fullName>
    </submittedName>
</protein>
<feature type="coiled-coil region" evidence="1">
    <location>
        <begin position="450"/>
        <end position="477"/>
    </location>
</feature>
<keyword evidence="2" id="KW-0732">Signal</keyword>
<dbReference type="InterPro" id="IPR041662">
    <property type="entry name" value="SusD-like_2"/>
</dbReference>
<dbReference type="Proteomes" id="UP000184513">
    <property type="component" value="Unassembled WGS sequence"/>
</dbReference>
<dbReference type="RefSeq" id="WP_178371418.1">
    <property type="nucleotide sequence ID" value="NZ_FRCY01000001.1"/>
</dbReference>
<evidence type="ECO:0000313" key="3">
    <source>
        <dbReference type="EMBL" id="SHM39463.1"/>
    </source>
</evidence>
<dbReference type="InterPro" id="IPR011990">
    <property type="entry name" value="TPR-like_helical_dom_sf"/>
</dbReference>
<proteinExistence type="predicted"/>
<dbReference type="InterPro" id="IPR024302">
    <property type="entry name" value="SusD-like"/>
</dbReference>
<gene>
    <name evidence="3" type="ORF">SAMN04488057_101309</name>
</gene>
<dbReference type="Pfam" id="PF12771">
    <property type="entry name" value="SusD-like_2"/>
    <property type="match status" value="1"/>
</dbReference>
<accession>A0A1M7IFV8</accession>
<dbReference type="Pfam" id="PF12741">
    <property type="entry name" value="SusD-like"/>
    <property type="match status" value="1"/>
</dbReference>
<dbReference type="Gene3D" id="1.25.40.390">
    <property type="match status" value="1"/>
</dbReference>
<evidence type="ECO:0000313" key="4">
    <source>
        <dbReference type="Proteomes" id="UP000184513"/>
    </source>
</evidence>
<feature type="signal peptide" evidence="2">
    <location>
        <begin position="1"/>
        <end position="23"/>
    </location>
</feature>